<dbReference type="Proteomes" id="UP001302321">
    <property type="component" value="Unassembled WGS sequence"/>
</dbReference>
<evidence type="ECO:0000313" key="2">
    <source>
        <dbReference type="Proteomes" id="UP001302321"/>
    </source>
</evidence>
<keyword evidence="2" id="KW-1185">Reference proteome</keyword>
<dbReference type="EMBL" id="MU866092">
    <property type="protein sequence ID" value="KAK4180931.1"/>
    <property type="molecule type" value="Genomic_DNA"/>
</dbReference>
<sequence>MNRQQESPREFLTRLYSFYNSPDTSEADITHLETVLDFANAKDPNQFVLVEVPSDKQEVPEAAISAGTKLEDRLRLFDSSEYTTDSDRVYVDTLLNMEQKVEASEFDYDAELQQAQKRHQQIQGVTKMFEHPRSHNLVPVDWAASVYLLWMIAPQEYISELKIGLGKPIPEKLDSFYTFEEMIQRCSAITDLLGFFSGVQVMELLIPPPQPWEMKEVNANLNSA</sequence>
<accession>A0AAN6WGS3</accession>
<reference evidence="1" key="1">
    <citation type="journal article" date="2023" name="Mol. Phylogenet. Evol.">
        <title>Genome-scale phylogeny and comparative genomics of the fungal order Sordariales.</title>
        <authorList>
            <person name="Hensen N."/>
            <person name="Bonometti L."/>
            <person name="Westerberg I."/>
            <person name="Brannstrom I.O."/>
            <person name="Guillou S."/>
            <person name="Cros-Aarteil S."/>
            <person name="Calhoun S."/>
            <person name="Haridas S."/>
            <person name="Kuo A."/>
            <person name="Mondo S."/>
            <person name="Pangilinan J."/>
            <person name="Riley R."/>
            <person name="LaButti K."/>
            <person name="Andreopoulos B."/>
            <person name="Lipzen A."/>
            <person name="Chen C."/>
            <person name="Yan M."/>
            <person name="Daum C."/>
            <person name="Ng V."/>
            <person name="Clum A."/>
            <person name="Steindorff A."/>
            <person name="Ohm R.A."/>
            <person name="Martin F."/>
            <person name="Silar P."/>
            <person name="Natvig D.O."/>
            <person name="Lalanne C."/>
            <person name="Gautier V."/>
            <person name="Ament-Velasquez S.L."/>
            <person name="Kruys A."/>
            <person name="Hutchinson M.I."/>
            <person name="Powell A.J."/>
            <person name="Barry K."/>
            <person name="Miller A.N."/>
            <person name="Grigoriev I.V."/>
            <person name="Debuchy R."/>
            <person name="Gladieux P."/>
            <person name="Hiltunen Thoren M."/>
            <person name="Johannesson H."/>
        </authorList>
    </citation>
    <scope>NUCLEOTIDE SEQUENCE</scope>
    <source>
        <strain evidence="1">CBS 892.96</strain>
    </source>
</reference>
<comment type="caution">
    <text evidence="1">The sequence shown here is derived from an EMBL/GenBank/DDBJ whole genome shotgun (WGS) entry which is preliminary data.</text>
</comment>
<name>A0AAN6WGS3_9PEZI</name>
<evidence type="ECO:0000313" key="1">
    <source>
        <dbReference type="EMBL" id="KAK4180931.1"/>
    </source>
</evidence>
<protein>
    <submittedName>
        <fullName evidence="1">Uncharacterized protein</fullName>
    </submittedName>
</protein>
<gene>
    <name evidence="1" type="ORF">QBC36DRAFT_306779</name>
</gene>
<organism evidence="1 2">
    <name type="scientific">Triangularia setosa</name>
    <dbReference type="NCBI Taxonomy" id="2587417"/>
    <lineage>
        <taxon>Eukaryota</taxon>
        <taxon>Fungi</taxon>
        <taxon>Dikarya</taxon>
        <taxon>Ascomycota</taxon>
        <taxon>Pezizomycotina</taxon>
        <taxon>Sordariomycetes</taxon>
        <taxon>Sordariomycetidae</taxon>
        <taxon>Sordariales</taxon>
        <taxon>Podosporaceae</taxon>
        <taxon>Triangularia</taxon>
    </lineage>
</organism>
<proteinExistence type="predicted"/>
<reference evidence="1" key="2">
    <citation type="submission" date="2023-05" db="EMBL/GenBank/DDBJ databases">
        <authorList>
            <consortium name="Lawrence Berkeley National Laboratory"/>
            <person name="Steindorff A."/>
            <person name="Hensen N."/>
            <person name="Bonometti L."/>
            <person name="Westerberg I."/>
            <person name="Brannstrom I.O."/>
            <person name="Guillou S."/>
            <person name="Cros-Aarteil S."/>
            <person name="Calhoun S."/>
            <person name="Haridas S."/>
            <person name="Kuo A."/>
            <person name="Mondo S."/>
            <person name="Pangilinan J."/>
            <person name="Riley R."/>
            <person name="Labutti K."/>
            <person name="Andreopoulos B."/>
            <person name="Lipzen A."/>
            <person name="Chen C."/>
            <person name="Yanf M."/>
            <person name="Daum C."/>
            <person name="Ng V."/>
            <person name="Clum A."/>
            <person name="Ohm R."/>
            <person name="Martin F."/>
            <person name="Silar P."/>
            <person name="Natvig D."/>
            <person name="Lalanne C."/>
            <person name="Gautier V."/>
            <person name="Ament-Velasquez S.L."/>
            <person name="Kruys A."/>
            <person name="Hutchinson M.I."/>
            <person name="Powell A.J."/>
            <person name="Barry K."/>
            <person name="Miller A.N."/>
            <person name="Grigoriev I.V."/>
            <person name="Debuchy R."/>
            <person name="Gladieux P."/>
            <person name="Thoren M.H."/>
            <person name="Johannesson H."/>
        </authorList>
    </citation>
    <scope>NUCLEOTIDE SEQUENCE</scope>
    <source>
        <strain evidence="1">CBS 892.96</strain>
    </source>
</reference>
<dbReference type="AlphaFoldDB" id="A0AAN6WGS3"/>